<protein>
    <submittedName>
        <fullName evidence="1">MmcQ/YjbR family DNA-binding protein</fullName>
    </submittedName>
</protein>
<comment type="caution">
    <text evidence="1">The sequence shown here is derived from an EMBL/GenBank/DDBJ whole genome shotgun (WGS) entry which is preliminary data.</text>
</comment>
<sequence>MVDTETFRRLALFHPDVEELPHFEKTSFRWRNKIFATLRESDGLAMVQLSLTDQDVFCSFDNGSAFYPVPNAWGKKGSTFVNFDLVREDMLADAINCAYQTLISKQLPKKSKP</sequence>
<dbReference type="Gene3D" id="3.90.1150.30">
    <property type="match status" value="1"/>
</dbReference>
<evidence type="ECO:0000313" key="1">
    <source>
        <dbReference type="EMBL" id="MBE9663516.1"/>
    </source>
</evidence>
<keyword evidence="2" id="KW-1185">Reference proteome</keyword>
<dbReference type="InterPro" id="IPR038056">
    <property type="entry name" value="YjbR-like_sf"/>
</dbReference>
<reference evidence="1" key="1">
    <citation type="submission" date="2020-10" db="EMBL/GenBank/DDBJ databases">
        <title>Mucilaginibacter mali sp. nov., isolated from rhizosphere soil of apple orchard.</title>
        <authorList>
            <person name="Lee J.-S."/>
            <person name="Kim H.S."/>
            <person name="Kim J.-S."/>
        </authorList>
    </citation>
    <scope>NUCLEOTIDE SEQUENCE</scope>
    <source>
        <strain evidence="1">KCTC 22746</strain>
    </source>
</reference>
<keyword evidence="1" id="KW-0238">DNA-binding</keyword>
<dbReference type="SUPFAM" id="SSF142906">
    <property type="entry name" value="YjbR-like"/>
    <property type="match status" value="1"/>
</dbReference>
<name>A0A929PXT8_9SPHI</name>
<dbReference type="EMBL" id="JADFFL010000006">
    <property type="protein sequence ID" value="MBE9663516.1"/>
    <property type="molecule type" value="Genomic_DNA"/>
</dbReference>
<dbReference type="RefSeq" id="WP_194112744.1">
    <property type="nucleotide sequence ID" value="NZ_JADFFL010000006.1"/>
</dbReference>
<dbReference type="GO" id="GO:0003677">
    <property type="term" value="F:DNA binding"/>
    <property type="evidence" value="ECO:0007669"/>
    <property type="project" value="UniProtKB-KW"/>
</dbReference>
<dbReference type="Proteomes" id="UP000622475">
    <property type="component" value="Unassembled WGS sequence"/>
</dbReference>
<gene>
    <name evidence="1" type="ORF">IRJ16_16635</name>
</gene>
<organism evidence="1 2">
    <name type="scientific">Mucilaginibacter myungsuensis</name>
    <dbReference type="NCBI Taxonomy" id="649104"/>
    <lineage>
        <taxon>Bacteria</taxon>
        <taxon>Pseudomonadati</taxon>
        <taxon>Bacteroidota</taxon>
        <taxon>Sphingobacteriia</taxon>
        <taxon>Sphingobacteriales</taxon>
        <taxon>Sphingobacteriaceae</taxon>
        <taxon>Mucilaginibacter</taxon>
    </lineage>
</organism>
<accession>A0A929PXT8</accession>
<dbReference type="AlphaFoldDB" id="A0A929PXT8"/>
<evidence type="ECO:0000313" key="2">
    <source>
        <dbReference type="Proteomes" id="UP000622475"/>
    </source>
</evidence>
<proteinExistence type="predicted"/>